<dbReference type="SUPFAM" id="SSF57716">
    <property type="entry name" value="Glucocorticoid receptor-like (DNA-binding domain)"/>
    <property type="match status" value="1"/>
</dbReference>
<evidence type="ECO:0000256" key="1">
    <source>
        <dbReference type="ARBA" id="ARBA00001668"/>
    </source>
</evidence>
<dbReference type="PROSITE" id="PS51066">
    <property type="entry name" value="ZF_FPG_2"/>
    <property type="match status" value="1"/>
</dbReference>
<dbReference type="Gene3D" id="3.20.190.10">
    <property type="entry name" value="MutM-like, N-terminal"/>
    <property type="match status" value="1"/>
</dbReference>
<dbReference type="Pfam" id="PF01149">
    <property type="entry name" value="Fapy_DNA_glyco"/>
    <property type="match status" value="1"/>
</dbReference>
<evidence type="ECO:0000256" key="4">
    <source>
        <dbReference type="ARBA" id="ARBA00022763"/>
    </source>
</evidence>
<feature type="domain" description="Formamidopyrimidine-DNA glycosylase catalytic" evidence="15">
    <location>
        <begin position="2"/>
        <end position="106"/>
    </location>
</feature>
<dbReference type="PROSITE" id="PS51068">
    <property type="entry name" value="FPG_CAT"/>
    <property type="match status" value="1"/>
</dbReference>
<evidence type="ECO:0000256" key="12">
    <source>
        <dbReference type="ARBA" id="ARBA00023295"/>
    </source>
</evidence>
<accession>A0AAX3MV11</accession>
<name>A0AAX3MV11_9BACL</name>
<evidence type="ECO:0000256" key="6">
    <source>
        <dbReference type="ARBA" id="ARBA00022801"/>
    </source>
</evidence>
<keyword evidence="9" id="KW-0234">DNA repair</keyword>
<keyword evidence="6" id="KW-0378">Hydrolase</keyword>
<reference evidence="16 19" key="1">
    <citation type="submission" date="2023-02" db="EMBL/GenBank/DDBJ databases">
        <title>Pathogen: clinical or host-associated sample.</title>
        <authorList>
            <person name="Hergert J."/>
            <person name="Casey R."/>
            <person name="Wagner J."/>
            <person name="Young E.L."/>
            <person name="Oakeson K.F."/>
        </authorList>
    </citation>
    <scope>NUCLEOTIDE SEQUENCE</scope>
    <source>
        <strain evidence="17 19">2022CK-00829</strain>
        <strain evidence="16">2022CK-00830</strain>
    </source>
</reference>
<dbReference type="SUPFAM" id="SSF81624">
    <property type="entry name" value="N-terminal domain of MutM-like DNA repair proteins"/>
    <property type="match status" value="1"/>
</dbReference>
<dbReference type="InterPro" id="IPR035937">
    <property type="entry name" value="FPG_N"/>
</dbReference>
<evidence type="ECO:0000256" key="11">
    <source>
        <dbReference type="ARBA" id="ARBA00023268"/>
    </source>
</evidence>
<evidence type="ECO:0000313" key="18">
    <source>
        <dbReference type="Proteomes" id="UP001220962"/>
    </source>
</evidence>
<dbReference type="GO" id="GO:0006284">
    <property type="term" value="P:base-excision repair"/>
    <property type="evidence" value="ECO:0007669"/>
    <property type="project" value="InterPro"/>
</dbReference>
<evidence type="ECO:0000259" key="15">
    <source>
        <dbReference type="PROSITE" id="PS51068"/>
    </source>
</evidence>
<dbReference type="InterPro" id="IPR015886">
    <property type="entry name" value="H2TH_FPG"/>
</dbReference>
<feature type="domain" description="FPG-type" evidence="14">
    <location>
        <begin position="237"/>
        <end position="272"/>
    </location>
</feature>
<comment type="catalytic activity">
    <reaction evidence="1">
        <text>Hydrolysis of DNA containing ring-opened 7-methylguanine residues, releasing 2,6-diamino-4-hydroxy-5-(N-methyl)formamidopyrimidine.</text>
        <dbReference type="EC" id="3.2.2.23"/>
    </reaction>
</comment>
<proteinExistence type="inferred from homology"/>
<dbReference type="Proteomes" id="UP001221519">
    <property type="component" value="Chromosome"/>
</dbReference>
<evidence type="ECO:0000313" key="16">
    <source>
        <dbReference type="EMBL" id="WDH81107.1"/>
    </source>
</evidence>
<keyword evidence="5 13" id="KW-0863">Zinc-finger</keyword>
<keyword evidence="8" id="KW-0238">DNA-binding</keyword>
<evidence type="ECO:0000256" key="2">
    <source>
        <dbReference type="ARBA" id="ARBA00009409"/>
    </source>
</evidence>
<dbReference type="PANTHER" id="PTHR22993">
    <property type="entry name" value="FORMAMIDOPYRIMIDINE-DNA GLYCOSYLASE"/>
    <property type="match status" value="1"/>
</dbReference>
<comment type="similarity">
    <text evidence="2">Belongs to the FPG family.</text>
</comment>
<protein>
    <submittedName>
        <fullName evidence="16">Fpg/Nei family DNA glycosylase</fullName>
    </submittedName>
</protein>
<keyword evidence="10" id="KW-0456">Lyase</keyword>
<dbReference type="Proteomes" id="UP001220962">
    <property type="component" value="Chromosome"/>
</dbReference>
<evidence type="ECO:0000256" key="7">
    <source>
        <dbReference type="ARBA" id="ARBA00022833"/>
    </source>
</evidence>
<gene>
    <name evidence="16" type="ORF">PUW23_16400</name>
    <name evidence="17" type="ORF">PUW25_16225</name>
</gene>
<dbReference type="InterPro" id="IPR000214">
    <property type="entry name" value="Znf_DNA_glyclase/AP_lyase"/>
</dbReference>
<keyword evidence="12" id="KW-0326">Glycosidase</keyword>
<dbReference type="InterPro" id="IPR010979">
    <property type="entry name" value="Ribosomal_uS13-like_H2TH"/>
</dbReference>
<evidence type="ECO:0000256" key="3">
    <source>
        <dbReference type="ARBA" id="ARBA00022723"/>
    </source>
</evidence>
<evidence type="ECO:0000256" key="10">
    <source>
        <dbReference type="ARBA" id="ARBA00023239"/>
    </source>
</evidence>
<evidence type="ECO:0000259" key="14">
    <source>
        <dbReference type="PROSITE" id="PS51066"/>
    </source>
</evidence>
<dbReference type="GO" id="GO:0016829">
    <property type="term" value="F:lyase activity"/>
    <property type="evidence" value="ECO:0007669"/>
    <property type="project" value="UniProtKB-KW"/>
</dbReference>
<evidence type="ECO:0000313" key="17">
    <source>
        <dbReference type="EMBL" id="WDI00822.1"/>
    </source>
</evidence>
<evidence type="ECO:0000313" key="19">
    <source>
        <dbReference type="Proteomes" id="UP001221519"/>
    </source>
</evidence>
<sequence length="275" mass="31227">MPELPEMENYKQLLSDQILDIPITQVTLNREKSINVTSDEFTSSLLNTRIVYIERRAKHLIFHLSTGRRLVLHLMLGGVLYLGTEDQRPDRNTQIEIQFGDITLYFIGLRLGYLHLLSAKETDETMSELGPEPLDYRFTEDKFRAVLKGRRGTIKSTLVNQEVIAGIGNCYSDEIAFAASLTPSTKIQKVLESGELTSRLYRSIQSVLREATAGGGYMEMPLYEGDELTGKYNEQCRVYDREGETCTRCNKGIITKTLITGKKAFYCPECQKEEA</sequence>
<organism evidence="16 18">
    <name type="scientific">Paenibacillus urinalis</name>
    <dbReference type="NCBI Taxonomy" id="521520"/>
    <lineage>
        <taxon>Bacteria</taxon>
        <taxon>Bacillati</taxon>
        <taxon>Bacillota</taxon>
        <taxon>Bacilli</taxon>
        <taxon>Bacillales</taxon>
        <taxon>Paenibacillaceae</taxon>
        <taxon>Paenibacillus</taxon>
    </lineage>
</organism>
<dbReference type="SMART" id="SM01232">
    <property type="entry name" value="H2TH"/>
    <property type="match status" value="1"/>
</dbReference>
<dbReference type="InterPro" id="IPR012319">
    <property type="entry name" value="FPG_cat"/>
</dbReference>
<dbReference type="AlphaFoldDB" id="A0AAX3MV11"/>
<keyword evidence="19" id="KW-1185">Reference proteome</keyword>
<keyword evidence="7" id="KW-0862">Zinc</keyword>
<dbReference type="GO" id="GO:0003684">
    <property type="term" value="F:damaged DNA binding"/>
    <property type="evidence" value="ECO:0007669"/>
    <property type="project" value="InterPro"/>
</dbReference>
<dbReference type="GO" id="GO:0008270">
    <property type="term" value="F:zinc ion binding"/>
    <property type="evidence" value="ECO:0007669"/>
    <property type="project" value="UniProtKB-KW"/>
</dbReference>
<dbReference type="GO" id="GO:0034039">
    <property type="term" value="F:8-oxo-7,8-dihydroguanine DNA N-glycosylase activity"/>
    <property type="evidence" value="ECO:0007669"/>
    <property type="project" value="TreeGrafter"/>
</dbReference>
<keyword evidence="11" id="KW-0511">Multifunctional enzyme</keyword>
<evidence type="ECO:0000256" key="8">
    <source>
        <dbReference type="ARBA" id="ARBA00023125"/>
    </source>
</evidence>
<evidence type="ECO:0000256" key="5">
    <source>
        <dbReference type="ARBA" id="ARBA00022771"/>
    </source>
</evidence>
<dbReference type="PANTHER" id="PTHR22993:SF9">
    <property type="entry name" value="FORMAMIDOPYRIMIDINE-DNA GLYCOSYLASE"/>
    <property type="match status" value="1"/>
</dbReference>
<dbReference type="SUPFAM" id="SSF46946">
    <property type="entry name" value="S13-like H2TH domain"/>
    <property type="match status" value="1"/>
</dbReference>
<keyword evidence="4" id="KW-0227">DNA damage</keyword>
<dbReference type="RefSeq" id="WP_205052813.1">
    <property type="nucleotide sequence ID" value="NZ_CP118101.1"/>
</dbReference>
<evidence type="ECO:0000256" key="9">
    <source>
        <dbReference type="ARBA" id="ARBA00023204"/>
    </source>
</evidence>
<evidence type="ECO:0000256" key="13">
    <source>
        <dbReference type="PROSITE-ProRule" id="PRU00391"/>
    </source>
</evidence>
<dbReference type="Pfam" id="PF06831">
    <property type="entry name" value="H2TH"/>
    <property type="match status" value="1"/>
</dbReference>
<dbReference type="EMBL" id="CP118101">
    <property type="protein sequence ID" value="WDH81107.1"/>
    <property type="molecule type" value="Genomic_DNA"/>
</dbReference>
<keyword evidence="3" id="KW-0479">Metal-binding</keyword>
<dbReference type="Gene3D" id="1.10.8.50">
    <property type="match status" value="1"/>
</dbReference>
<dbReference type="EMBL" id="CP118108">
    <property type="protein sequence ID" value="WDI00822.1"/>
    <property type="molecule type" value="Genomic_DNA"/>
</dbReference>
<dbReference type="SMART" id="SM00898">
    <property type="entry name" value="Fapy_DNA_glyco"/>
    <property type="match status" value="1"/>
</dbReference>
<dbReference type="GO" id="GO:0003906">
    <property type="term" value="F:DNA-(apurinic or apyrimidinic site) endonuclease activity"/>
    <property type="evidence" value="ECO:0007669"/>
    <property type="project" value="InterPro"/>
</dbReference>